<comment type="subcellular location">
    <subcellularLocation>
        <location evidence="1 6">Membrane</location>
        <topology evidence="1 6">Multi-pass membrane protein</topology>
    </subcellularLocation>
</comment>
<dbReference type="InterPro" id="IPR001991">
    <property type="entry name" value="Na-dicarboxylate_symporter"/>
</dbReference>
<gene>
    <name evidence="7" type="ORF">DILT_LOCUS297</name>
</gene>
<sequence length="120" mass="12772">MVASLVIGIAAGAEAVQGDDLLVSFFTVAAKVLTRILERVMWFLPLGVGSLVLRAVANIDGAQGTVQALAMFVVTSLAYLGVITVVLLPVIYLIFVRRTFCKFIVAVPRPMLTAFSTLSS</sequence>
<dbReference type="Pfam" id="PF00375">
    <property type="entry name" value="SDF"/>
    <property type="match status" value="1"/>
</dbReference>
<dbReference type="GO" id="GO:0005313">
    <property type="term" value="F:L-glutamate transmembrane transporter activity"/>
    <property type="evidence" value="ECO:0007669"/>
    <property type="project" value="TreeGrafter"/>
</dbReference>
<keyword evidence="3 6" id="KW-0812">Transmembrane</keyword>
<dbReference type="GO" id="GO:0005886">
    <property type="term" value="C:plasma membrane"/>
    <property type="evidence" value="ECO:0007669"/>
    <property type="project" value="TreeGrafter"/>
</dbReference>
<protein>
    <recommendedName>
        <fullName evidence="6">Amino acid transporter</fullName>
    </recommendedName>
</protein>
<dbReference type="PANTHER" id="PTHR11958:SF63">
    <property type="entry name" value="AMINO ACID TRANSPORTER"/>
    <property type="match status" value="1"/>
</dbReference>
<dbReference type="SUPFAM" id="SSF118215">
    <property type="entry name" value="Proton glutamate symport protein"/>
    <property type="match status" value="1"/>
</dbReference>
<proteinExistence type="inferred from homology"/>
<comment type="caution">
    <text evidence="6">Lacks conserved residue(s) required for the propagation of feature annotation.</text>
</comment>
<keyword evidence="4 6" id="KW-1133">Transmembrane helix</keyword>
<evidence type="ECO:0000256" key="4">
    <source>
        <dbReference type="ARBA" id="ARBA00022989"/>
    </source>
</evidence>
<evidence type="ECO:0000256" key="3">
    <source>
        <dbReference type="ARBA" id="ARBA00022692"/>
    </source>
</evidence>
<reference evidence="7 8" key="1">
    <citation type="submission" date="2018-11" db="EMBL/GenBank/DDBJ databases">
        <authorList>
            <consortium name="Pathogen Informatics"/>
        </authorList>
    </citation>
    <scope>NUCLEOTIDE SEQUENCE [LARGE SCALE GENOMIC DNA]</scope>
</reference>
<comment type="similarity">
    <text evidence="6">Belongs to the dicarboxylate/amino acid:cation symporter (DAACS) (TC 2.A.23) family.</text>
</comment>
<evidence type="ECO:0000256" key="1">
    <source>
        <dbReference type="ARBA" id="ARBA00004141"/>
    </source>
</evidence>
<keyword evidence="8" id="KW-1185">Reference proteome</keyword>
<dbReference type="GO" id="GO:0015175">
    <property type="term" value="F:neutral L-amino acid transmembrane transporter activity"/>
    <property type="evidence" value="ECO:0007669"/>
    <property type="project" value="TreeGrafter"/>
</dbReference>
<keyword evidence="6" id="KW-0769">Symport</keyword>
<evidence type="ECO:0000313" key="7">
    <source>
        <dbReference type="EMBL" id="VDK31198.1"/>
    </source>
</evidence>
<evidence type="ECO:0000256" key="2">
    <source>
        <dbReference type="ARBA" id="ARBA00022448"/>
    </source>
</evidence>
<dbReference type="GO" id="GO:0015501">
    <property type="term" value="F:glutamate:sodium symporter activity"/>
    <property type="evidence" value="ECO:0007669"/>
    <property type="project" value="TreeGrafter"/>
</dbReference>
<dbReference type="InterPro" id="IPR036458">
    <property type="entry name" value="Na:dicarbo_symporter_sf"/>
</dbReference>
<dbReference type="Proteomes" id="UP000281553">
    <property type="component" value="Unassembled WGS sequence"/>
</dbReference>
<dbReference type="OrthoDB" id="5877963at2759"/>
<feature type="transmembrane region" description="Helical" evidence="6">
    <location>
        <begin position="39"/>
        <end position="57"/>
    </location>
</feature>
<organism evidence="7 8">
    <name type="scientific">Dibothriocephalus latus</name>
    <name type="common">Fish tapeworm</name>
    <name type="synonym">Diphyllobothrium latum</name>
    <dbReference type="NCBI Taxonomy" id="60516"/>
    <lineage>
        <taxon>Eukaryota</taxon>
        <taxon>Metazoa</taxon>
        <taxon>Spiralia</taxon>
        <taxon>Lophotrochozoa</taxon>
        <taxon>Platyhelminthes</taxon>
        <taxon>Cestoda</taxon>
        <taxon>Eucestoda</taxon>
        <taxon>Diphyllobothriidea</taxon>
        <taxon>Diphyllobothriidae</taxon>
        <taxon>Dibothriocephalus</taxon>
    </lineage>
</organism>
<dbReference type="PANTHER" id="PTHR11958">
    <property type="entry name" value="SODIUM/DICARBOXYLATE SYMPORTER-RELATED"/>
    <property type="match status" value="1"/>
</dbReference>
<accession>A0A3P6QLH9</accession>
<evidence type="ECO:0000313" key="8">
    <source>
        <dbReference type="Proteomes" id="UP000281553"/>
    </source>
</evidence>
<dbReference type="AlphaFoldDB" id="A0A3P6QLH9"/>
<dbReference type="InterPro" id="IPR050746">
    <property type="entry name" value="DAACS"/>
</dbReference>
<dbReference type="EMBL" id="UYRU01001123">
    <property type="protein sequence ID" value="VDK31198.1"/>
    <property type="molecule type" value="Genomic_DNA"/>
</dbReference>
<evidence type="ECO:0000256" key="5">
    <source>
        <dbReference type="ARBA" id="ARBA00023136"/>
    </source>
</evidence>
<evidence type="ECO:0000256" key="6">
    <source>
        <dbReference type="RuleBase" id="RU361216"/>
    </source>
</evidence>
<name>A0A3P6QLH9_DIBLA</name>
<keyword evidence="2 6" id="KW-0813">Transport</keyword>
<feature type="transmembrane region" description="Helical" evidence="6">
    <location>
        <begin position="69"/>
        <end position="95"/>
    </location>
</feature>
<keyword evidence="5 6" id="KW-0472">Membrane</keyword>
<dbReference type="Gene3D" id="1.10.3860.10">
    <property type="entry name" value="Sodium:dicarboxylate symporter"/>
    <property type="match status" value="1"/>
</dbReference>